<keyword evidence="22" id="KW-1185">Reference proteome</keyword>
<evidence type="ECO:0000256" key="8">
    <source>
        <dbReference type="ARBA" id="ARBA00022737"/>
    </source>
</evidence>
<comment type="caution">
    <text evidence="16">Lacks conserved residue(s) required for the propagation of feature annotation.</text>
</comment>
<accession>A0A0E0GEL5</accession>
<evidence type="ECO:0000256" key="4">
    <source>
        <dbReference type="ARBA" id="ARBA00022553"/>
    </source>
</evidence>
<keyword evidence="14" id="KW-1015">Disulfide bond</keyword>
<dbReference type="FunFam" id="2.10.25.10:FF:000038">
    <property type="entry name" value="Fibrillin 2"/>
    <property type="match status" value="1"/>
</dbReference>
<dbReference type="eggNOG" id="ENOG502QQPF">
    <property type="taxonomic scope" value="Eukaryota"/>
</dbReference>
<dbReference type="InterPro" id="IPR000152">
    <property type="entry name" value="EGF-type_Asp/Asn_hydroxyl_site"/>
</dbReference>
<dbReference type="Proteomes" id="UP000006591">
    <property type="component" value="Chromosome 2"/>
</dbReference>
<dbReference type="Gene3D" id="3.30.200.20">
    <property type="entry name" value="Phosphorylase Kinase, domain 1"/>
    <property type="match status" value="2"/>
</dbReference>
<dbReference type="PANTHER" id="PTHR27005">
    <property type="entry name" value="WALL-ASSOCIATED RECEPTOR KINASE-LIKE 21"/>
    <property type="match status" value="1"/>
</dbReference>
<keyword evidence="4" id="KW-0597">Phosphoprotein</keyword>
<dbReference type="Pfam" id="PF00069">
    <property type="entry name" value="Pkinase"/>
    <property type="match status" value="2"/>
</dbReference>
<evidence type="ECO:0000256" key="11">
    <source>
        <dbReference type="ARBA" id="ARBA00022840"/>
    </source>
</evidence>
<sequence length="1761" mass="196798">MLVYEFVSNGTLYHYIHGKDPEVDIALDTRFRIAAESAEALSYMHSSASPPILHGDVKTANILLDDKFDAKVSDFGASKLAPTDEAEIATLVQGTCGYLDPEYLMTCQLTDKSDVYSFGVVVLELLTRKKALYLDGPEEDRSLVSCFTTAVKVGRHQELLDSQVRNELSDEMLQEITHLLMRCLSMIGEERPAMKEVAERLESLRRYQQHPWAEAEGNEEEIQSLLGMEQNNANDQLKQQDVLVVALAPVRPASGQPLPGCPDRCGNISVPYPFGIGARCARDFGYELFCNHSYSPPRLTFFPPLPTPTSILAGRRLNLVSLSIADGEAVALVNVFRQCYSSNESYVSDNFRNYTVCLSLLGSNTYRVSAARNRFVALGLGYLSDDAGYYFTGCTSVCRPSQWNSVSPAACTGVGCCQSRIPPNVTYYEASVQGFQEAQGRIFRENTTSCRYAFVVEDRWVDTTYRDTADFNRTDDFAVPVVLDWAIRNVANCEIAKRNRTDYACRSTNSDCIDSTNGIGYRCKCSNGYDGNPYLDGGCTDIDECQHLDKYPCHGVCTNLLGGYKCDCPHGFCGDAKRNDCRPNDKFTLALKIVTGVSVGVFLSVFMCFWLYLGLQKRKLIRTKQRFFEQNGGVILQQQMHSGGGVGGLKIFSTEELEKATNNFAADRVLGRGGHGVVYKGVLEDNMVVAIKKSKMMEEAQTKEFAREMFILSQINHRNVVKLLGCCLEVEVPMLVYEFVSNGTLYHYIHGKEPTTNIALDTRLRIAAESVEALAYMHSSASPPILHGDVKTSNILLDDKLNAKVSDFGASKLAPTDEAAIATLVQGTCGYPDPEYLMTCQLTDKSDVYSFGVVVLELLTRKKALYLEGPEEDRSLASRFTTAVKAGHHQELMDNQVRKEMNDEMATEIADLLMRCLSMNGEERPTMKEVAERLEMLRRYQQHPWAEANGNAEENQSLLSIEHQNPNYQFRQHDVLDLEEGSTYTFSLARRQRVQKMGHLQLQTIAAVVLLLALAPVWAQQPADCPDKCGNISVPYPFGIGARCARDFGYELFCNHSYSPPRLIYFPPLPPPDSSGFQPVYAGRRLYLASLSLADGEAIAKLNAVRECYNNTEGFLGNNYDNYTVYMSLLGSTTYRLSTERNRFVALGCPNLGYLTDEDGSYITGCSSMCRPSRQRNFVSPAACTGVGCCQSRIPPNVTYYEAFVKGFKEDDGRIFRENTTSCRYAFVVEDKWVHTTYRDSADFNRTDDFAVPVVLNWAIRNVANCIQAKRNMSDYACRSANSHCVDSTNGIGYRCNCFQGYDGNPYLDGGCKDIDECQHLDKYPCHGVCTNLLGDYKCDCHHGFSGDAKKNDCRPNDKFTLALKIVTGVSVGVFLSMFMCFWLYLGLQKRKLIRTKQRFFEQNGGVILQQQMHSGGGVGGFKIFSTEELEKATNNFAADRVLGRGGHGVVYKGVLEDNMVVAIKKSKMMEEAQTKEFAREMFILSQINHRNVVKLLGCCLEVEVPMLVYEFVSNGTLYHYIHGKEPTTDIALDTRLRIAAESAEALAYMHSSASPPILHGDVKTANILLDDKLNAKVSDFGASKLAPTDEAAIATLVQGTCGYLDPEYLMTCQLTDKSDVYSFGVVVLELLTRKKALYLDGLEEDRSLVSRFTTAMKAGYHQELMDSQVRKEMNDEMATEIADLLMRCLSMNGEERPTMKEVAERLEMLRRYQQHPWAKAKGTAEENQSLLGIEHQNPNYQFRQHDVLDLEEGSTYTFSL</sequence>
<keyword evidence="2" id="KW-0723">Serine/threonine-protein kinase</keyword>
<dbReference type="Gramene" id="ONIVA02G39430.1">
    <property type="protein sequence ID" value="ONIVA02G39430.1"/>
    <property type="gene ID" value="ONIVA02G39430"/>
</dbReference>
<organism evidence="21">
    <name type="scientific">Oryza nivara</name>
    <name type="common">Indian wild rice</name>
    <name type="synonym">Oryza sativa f. spontanea</name>
    <dbReference type="NCBI Taxonomy" id="4536"/>
    <lineage>
        <taxon>Eukaryota</taxon>
        <taxon>Viridiplantae</taxon>
        <taxon>Streptophyta</taxon>
        <taxon>Embryophyta</taxon>
        <taxon>Tracheophyta</taxon>
        <taxon>Spermatophyta</taxon>
        <taxon>Magnoliopsida</taxon>
        <taxon>Liliopsida</taxon>
        <taxon>Poales</taxon>
        <taxon>Poaceae</taxon>
        <taxon>BOP clade</taxon>
        <taxon>Oryzoideae</taxon>
        <taxon>Oryzeae</taxon>
        <taxon>Oryzinae</taxon>
        <taxon>Oryza</taxon>
    </lineage>
</organism>
<dbReference type="FunFam" id="3.30.200.20:FF:000043">
    <property type="entry name" value="Wall-associated receptor kinase 2"/>
    <property type="match status" value="2"/>
</dbReference>
<dbReference type="Pfam" id="PF07645">
    <property type="entry name" value="EGF_CA"/>
    <property type="match status" value="2"/>
</dbReference>
<dbReference type="GO" id="GO:0005524">
    <property type="term" value="F:ATP binding"/>
    <property type="evidence" value="ECO:0007669"/>
    <property type="project" value="UniProtKB-UniRule"/>
</dbReference>
<keyword evidence="5" id="KW-0808">Transferase</keyword>
<evidence type="ECO:0000256" key="7">
    <source>
        <dbReference type="ARBA" id="ARBA00022729"/>
    </source>
</evidence>
<dbReference type="Gene3D" id="1.10.510.10">
    <property type="entry name" value="Transferase(Phosphotransferase) domain 1"/>
    <property type="match status" value="3"/>
</dbReference>
<keyword evidence="7" id="KW-0732">Signal</keyword>
<evidence type="ECO:0000313" key="21">
    <source>
        <dbReference type="EnsemblPlants" id="ONIVA02G39430.1"/>
    </source>
</evidence>
<dbReference type="SMART" id="SM00179">
    <property type="entry name" value="EGF_CA"/>
    <property type="match status" value="2"/>
</dbReference>
<feature type="binding site" evidence="17">
    <location>
        <position position="1466"/>
    </location>
    <ligand>
        <name>ATP</name>
        <dbReference type="ChEBI" id="CHEBI:30616"/>
    </ligand>
</feature>
<evidence type="ECO:0000256" key="10">
    <source>
        <dbReference type="ARBA" id="ARBA00022777"/>
    </source>
</evidence>
<feature type="domain" description="Protein kinase" evidence="19">
    <location>
        <begin position="664"/>
        <end position="946"/>
    </location>
</feature>
<evidence type="ECO:0000256" key="16">
    <source>
        <dbReference type="PROSITE-ProRule" id="PRU00076"/>
    </source>
</evidence>
<dbReference type="SUPFAM" id="SSF56112">
    <property type="entry name" value="Protein kinase-like (PK-like)"/>
    <property type="match status" value="3"/>
</dbReference>
<evidence type="ECO:0000256" key="3">
    <source>
        <dbReference type="ARBA" id="ARBA00022536"/>
    </source>
</evidence>
<evidence type="ECO:0000256" key="15">
    <source>
        <dbReference type="ARBA" id="ARBA00058961"/>
    </source>
</evidence>
<feature type="binding site" evidence="17">
    <location>
        <position position="693"/>
    </location>
    <ligand>
        <name>ATP</name>
        <dbReference type="ChEBI" id="CHEBI:30616"/>
    </ligand>
</feature>
<reference evidence="21" key="1">
    <citation type="submission" date="2015-04" db="UniProtKB">
        <authorList>
            <consortium name="EnsemblPlants"/>
        </authorList>
    </citation>
    <scope>IDENTIFICATION</scope>
    <source>
        <strain evidence="21">SL10</strain>
    </source>
</reference>
<keyword evidence="11 17" id="KW-0067">ATP-binding</keyword>
<evidence type="ECO:0000259" key="19">
    <source>
        <dbReference type="PROSITE" id="PS50011"/>
    </source>
</evidence>
<dbReference type="PROSITE" id="PS50011">
    <property type="entry name" value="PROTEIN_KINASE_DOM"/>
    <property type="match status" value="3"/>
</dbReference>
<feature type="transmembrane region" description="Helical" evidence="18">
    <location>
        <begin position="589"/>
        <end position="615"/>
    </location>
</feature>
<evidence type="ECO:0000256" key="6">
    <source>
        <dbReference type="ARBA" id="ARBA00022692"/>
    </source>
</evidence>
<dbReference type="InterPro" id="IPR018097">
    <property type="entry name" value="EGF_Ca-bd_CS"/>
</dbReference>
<evidence type="ECO:0000256" key="18">
    <source>
        <dbReference type="SAM" id="Phobius"/>
    </source>
</evidence>
<dbReference type="SMART" id="SM00181">
    <property type="entry name" value="EGF"/>
    <property type="match status" value="4"/>
</dbReference>
<evidence type="ECO:0000256" key="14">
    <source>
        <dbReference type="ARBA" id="ARBA00023157"/>
    </source>
</evidence>
<dbReference type="Pfam" id="PF07714">
    <property type="entry name" value="PK_Tyr_Ser-Thr"/>
    <property type="match status" value="1"/>
</dbReference>
<feature type="domain" description="EGF-like" evidence="20">
    <location>
        <begin position="1314"/>
        <end position="1355"/>
    </location>
</feature>
<keyword evidence="9 17" id="KW-0547">Nucleotide-binding</keyword>
<dbReference type="PANTHER" id="PTHR27005:SF394">
    <property type="entry name" value="OS02G0808100 PROTEIN"/>
    <property type="match status" value="1"/>
</dbReference>
<evidence type="ECO:0000259" key="20">
    <source>
        <dbReference type="PROSITE" id="PS50026"/>
    </source>
</evidence>
<dbReference type="GO" id="GO:0007166">
    <property type="term" value="P:cell surface receptor signaling pathway"/>
    <property type="evidence" value="ECO:0007669"/>
    <property type="project" value="InterPro"/>
</dbReference>
<dbReference type="InterPro" id="IPR017441">
    <property type="entry name" value="Protein_kinase_ATP_BS"/>
</dbReference>
<dbReference type="InterPro" id="IPR011009">
    <property type="entry name" value="Kinase-like_dom_sf"/>
</dbReference>
<protein>
    <recommendedName>
        <fullName evidence="23">Protein kinase domain-containing protein</fullName>
    </recommendedName>
</protein>
<dbReference type="OMA" id="NDCRPND"/>
<feature type="domain" description="Protein kinase" evidence="19">
    <location>
        <begin position="1"/>
        <end position="213"/>
    </location>
</feature>
<evidence type="ECO:0000256" key="2">
    <source>
        <dbReference type="ARBA" id="ARBA00022527"/>
    </source>
</evidence>
<dbReference type="SUPFAM" id="SSF57196">
    <property type="entry name" value="EGF/Laminin"/>
    <property type="match status" value="2"/>
</dbReference>
<evidence type="ECO:0000256" key="17">
    <source>
        <dbReference type="PROSITE-ProRule" id="PRU10141"/>
    </source>
</evidence>
<comment type="subcellular location">
    <subcellularLocation>
        <location evidence="1">Membrane</location>
        <topology evidence="1">Single-pass type I membrane protein</topology>
    </subcellularLocation>
</comment>
<keyword evidence="3 16" id="KW-0245">EGF-like domain</keyword>
<dbReference type="PROSITE" id="PS01187">
    <property type="entry name" value="EGF_CA"/>
    <property type="match status" value="2"/>
</dbReference>
<dbReference type="PROSITE" id="PS00107">
    <property type="entry name" value="PROTEIN_KINASE_ATP"/>
    <property type="match status" value="2"/>
</dbReference>
<dbReference type="InterPro" id="IPR001245">
    <property type="entry name" value="Ser-Thr/Tyr_kinase_cat_dom"/>
</dbReference>
<dbReference type="HOGENOM" id="CLU_000288_43_8_1"/>
<dbReference type="GO" id="GO:0005509">
    <property type="term" value="F:calcium ion binding"/>
    <property type="evidence" value="ECO:0007669"/>
    <property type="project" value="InterPro"/>
</dbReference>
<keyword evidence="12 18" id="KW-1133">Transmembrane helix</keyword>
<reference evidence="21" key="2">
    <citation type="submission" date="2018-04" db="EMBL/GenBank/DDBJ databases">
        <title>OnivRS2 (Oryza nivara Reference Sequence Version 2).</title>
        <authorList>
            <person name="Zhang J."/>
            <person name="Kudrna D."/>
            <person name="Lee S."/>
            <person name="Talag J."/>
            <person name="Rajasekar S."/>
            <person name="Welchert J."/>
            <person name="Hsing Y.-I."/>
            <person name="Wing R.A."/>
        </authorList>
    </citation>
    <scope>NUCLEOTIDE SEQUENCE [LARGE SCALE GENOMIC DNA]</scope>
    <source>
        <strain evidence="21">SL10</strain>
    </source>
</reference>
<feature type="domain" description="Protein kinase" evidence="19">
    <location>
        <begin position="1437"/>
        <end position="1719"/>
    </location>
</feature>
<dbReference type="GO" id="GO:0005886">
    <property type="term" value="C:plasma membrane"/>
    <property type="evidence" value="ECO:0007669"/>
    <property type="project" value="TreeGrafter"/>
</dbReference>
<keyword evidence="13 18" id="KW-0472">Membrane</keyword>
<dbReference type="InterPro" id="IPR000719">
    <property type="entry name" value="Prot_kinase_dom"/>
</dbReference>
<dbReference type="PROSITE" id="PS50026">
    <property type="entry name" value="EGF_3"/>
    <property type="match status" value="1"/>
</dbReference>
<evidence type="ECO:0000256" key="1">
    <source>
        <dbReference type="ARBA" id="ARBA00004479"/>
    </source>
</evidence>
<evidence type="ECO:0000256" key="12">
    <source>
        <dbReference type="ARBA" id="ARBA00022989"/>
    </source>
</evidence>
<evidence type="ECO:0000256" key="5">
    <source>
        <dbReference type="ARBA" id="ARBA00022679"/>
    </source>
</evidence>
<dbReference type="CDD" id="cd00054">
    <property type="entry name" value="EGF_CA"/>
    <property type="match status" value="2"/>
</dbReference>
<dbReference type="STRING" id="4536.A0A0E0GEL5"/>
<dbReference type="InterPro" id="IPR045274">
    <property type="entry name" value="WAK-like"/>
</dbReference>
<keyword evidence="8" id="KW-0677">Repeat</keyword>
<evidence type="ECO:0008006" key="23">
    <source>
        <dbReference type="Google" id="ProtNLM"/>
    </source>
</evidence>
<dbReference type="PROSITE" id="PS01186">
    <property type="entry name" value="EGF_2"/>
    <property type="match status" value="2"/>
</dbReference>
<dbReference type="InterPro" id="IPR001881">
    <property type="entry name" value="EGF-like_Ca-bd_dom"/>
</dbReference>
<dbReference type="PROSITE" id="PS00108">
    <property type="entry name" value="PROTEIN_KINASE_ST"/>
    <property type="match status" value="3"/>
</dbReference>
<dbReference type="EnsemblPlants" id="ONIVA02G39430.1">
    <property type="protein sequence ID" value="ONIVA02G39430.1"/>
    <property type="gene ID" value="ONIVA02G39430"/>
</dbReference>
<dbReference type="InterPro" id="IPR008271">
    <property type="entry name" value="Ser/Thr_kinase_AS"/>
</dbReference>
<proteinExistence type="predicted"/>
<dbReference type="GO" id="GO:0004674">
    <property type="term" value="F:protein serine/threonine kinase activity"/>
    <property type="evidence" value="ECO:0007669"/>
    <property type="project" value="UniProtKB-KW"/>
</dbReference>
<comment type="function">
    <text evidence="15">Serine/threonine-protein kinase that may function as a signaling receptor of extracellular matrix component. Binding to pectin may have significance in the control of cell expansion, morphogenesis and development.</text>
</comment>
<dbReference type="InterPro" id="IPR000742">
    <property type="entry name" value="EGF"/>
</dbReference>
<dbReference type="FunFam" id="1.10.510.10:FF:000084">
    <property type="entry name" value="Wall-associated receptor kinase 2"/>
    <property type="match status" value="3"/>
</dbReference>
<name>A0A0E0GEL5_ORYNI</name>
<dbReference type="InterPro" id="IPR049883">
    <property type="entry name" value="NOTCH1_EGF-like"/>
</dbReference>
<dbReference type="CDD" id="cd14066">
    <property type="entry name" value="STKc_IRAK"/>
    <property type="match status" value="2"/>
</dbReference>
<feature type="transmembrane region" description="Helical" evidence="18">
    <location>
        <begin position="1000"/>
        <end position="1019"/>
    </location>
</feature>
<feature type="transmembrane region" description="Helical" evidence="18">
    <location>
        <begin position="1362"/>
        <end position="1388"/>
    </location>
</feature>
<dbReference type="PROSITE" id="PS00010">
    <property type="entry name" value="ASX_HYDROXYL"/>
    <property type="match status" value="1"/>
</dbReference>
<evidence type="ECO:0000256" key="9">
    <source>
        <dbReference type="ARBA" id="ARBA00022741"/>
    </source>
</evidence>
<dbReference type="SMART" id="SM00220">
    <property type="entry name" value="S_TKc"/>
    <property type="match status" value="2"/>
</dbReference>
<dbReference type="Gene3D" id="2.90.20.10">
    <property type="entry name" value="Plasmodium vivax P25 domain"/>
    <property type="match status" value="2"/>
</dbReference>
<evidence type="ECO:0000313" key="22">
    <source>
        <dbReference type="Proteomes" id="UP000006591"/>
    </source>
</evidence>
<keyword evidence="6 18" id="KW-0812">Transmembrane</keyword>
<evidence type="ECO:0000256" key="13">
    <source>
        <dbReference type="ARBA" id="ARBA00023136"/>
    </source>
</evidence>
<keyword evidence="10" id="KW-0418">Kinase</keyword>